<feature type="repeat" description="ANK" evidence="3">
    <location>
        <begin position="684"/>
        <end position="716"/>
    </location>
</feature>
<dbReference type="PROSITE" id="PS50297">
    <property type="entry name" value="ANK_REP_REGION"/>
    <property type="match status" value="1"/>
</dbReference>
<keyword evidence="6" id="KW-1185">Reference proteome</keyword>
<reference evidence="5" key="1">
    <citation type="journal article" date="2021" name="Nat. Commun.">
        <title>Genetic determinants of endophytism in the Arabidopsis root mycobiome.</title>
        <authorList>
            <person name="Mesny F."/>
            <person name="Miyauchi S."/>
            <person name="Thiergart T."/>
            <person name="Pickel B."/>
            <person name="Atanasova L."/>
            <person name="Karlsson M."/>
            <person name="Huettel B."/>
            <person name="Barry K.W."/>
            <person name="Haridas S."/>
            <person name="Chen C."/>
            <person name="Bauer D."/>
            <person name="Andreopoulos W."/>
            <person name="Pangilinan J."/>
            <person name="LaButti K."/>
            <person name="Riley R."/>
            <person name="Lipzen A."/>
            <person name="Clum A."/>
            <person name="Drula E."/>
            <person name="Henrissat B."/>
            <person name="Kohler A."/>
            <person name="Grigoriev I.V."/>
            <person name="Martin F.M."/>
            <person name="Hacquard S."/>
        </authorList>
    </citation>
    <scope>NUCLEOTIDE SEQUENCE</scope>
    <source>
        <strain evidence="5">MPI-CAGE-CH-0235</strain>
    </source>
</reference>
<dbReference type="OrthoDB" id="626167at2759"/>
<dbReference type="GO" id="GO:0005524">
    <property type="term" value="F:ATP binding"/>
    <property type="evidence" value="ECO:0007669"/>
    <property type="project" value="InterPro"/>
</dbReference>
<dbReference type="SUPFAM" id="SSF56112">
    <property type="entry name" value="Protein kinase-like (PK-like)"/>
    <property type="match status" value="1"/>
</dbReference>
<keyword evidence="2 3" id="KW-0040">ANK repeat</keyword>
<evidence type="ECO:0000256" key="1">
    <source>
        <dbReference type="ARBA" id="ARBA00022737"/>
    </source>
</evidence>
<dbReference type="SMART" id="SM00248">
    <property type="entry name" value="ANK"/>
    <property type="match status" value="7"/>
</dbReference>
<dbReference type="Gene3D" id="1.10.510.10">
    <property type="entry name" value="Transferase(Phosphotransferase) domain 1"/>
    <property type="match status" value="1"/>
</dbReference>
<dbReference type="PROSITE" id="PS50011">
    <property type="entry name" value="PROTEIN_KINASE_DOM"/>
    <property type="match status" value="1"/>
</dbReference>
<dbReference type="InterPro" id="IPR002110">
    <property type="entry name" value="Ankyrin_rpt"/>
</dbReference>
<evidence type="ECO:0000256" key="2">
    <source>
        <dbReference type="ARBA" id="ARBA00023043"/>
    </source>
</evidence>
<feature type="repeat" description="ANK" evidence="3">
    <location>
        <begin position="718"/>
        <end position="750"/>
    </location>
</feature>
<dbReference type="InterPro" id="IPR000719">
    <property type="entry name" value="Prot_kinase_dom"/>
</dbReference>
<keyword evidence="1" id="KW-0677">Repeat</keyword>
<dbReference type="Pfam" id="PF00069">
    <property type="entry name" value="Pkinase"/>
    <property type="match status" value="1"/>
</dbReference>
<dbReference type="Pfam" id="PF12796">
    <property type="entry name" value="Ank_2"/>
    <property type="match status" value="1"/>
</dbReference>
<evidence type="ECO:0000313" key="5">
    <source>
        <dbReference type="EMBL" id="KAH7309907.1"/>
    </source>
</evidence>
<dbReference type="Proteomes" id="UP000813444">
    <property type="component" value="Unassembled WGS sequence"/>
</dbReference>
<protein>
    <recommendedName>
        <fullName evidence="4">Protein kinase domain-containing protein</fullName>
    </recommendedName>
</protein>
<organism evidence="5 6">
    <name type="scientific">Stachybotrys elegans</name>
    <dbReference type="NCBI Taxonomy" id="80388"/>
    <lineage>
        <taxon>Eukaryota</taxon>
        <taxon>Fungi</taxon>
        <taxon>Dikarya</taxon>
        <taxon>Ascomycota</taxon>
        <taxon>Pezizomycotina</taxon>
        <taxon>Sordariomycetes</taxon>
        <taxon>Hypocreomycetidae</taxon>
        <taxon>Hypocreales</taxon>
        <taxon>Stachybotryaceae</taxon>
        <taxon>Stachybotrys</taxon>
    </lineage>
</organism>
<dbReference type="PANTHER" id="PTHR24198:SF165">
    <property type="entry name" value="ANKYRIN REPEAT-CONTAINING PROTEIN-RELATED"/>
    <property type="match status" value="1"/>
</dbReference>
<name>A0A8K0SJV6_9HYPO</name>
<dbReference type="InterPro" id="IPR036770">
    <property type="entry name" value="Ankyrin_rpt-contain_sf"/>
</dbReference>
<dbReference type="PANTHER" id="PTHR24198">
    <property type="entry name" value="ANKYRIN REPEAT AND PROTEIN KINASE DOMAIN-CONTAINING PROTEIN"/>
    <property type="match status" value="1"/>
</dbReference>
<dbReference type="GO" id="GO:0004672">
    <property type="term" value="F:protein kinase activity"/>
    <property type="evidence" value="ECO:0007669"/>
    <property type="project" value="InterPro"/>
</dbReference>
<dbReference type="GO" id="GO:0005737">
    <property type="term" value="C:cytoplasm"/>
    <property type="evidence" value="ECO:0007669"/>
    <property type="project" value="TreeGrafter"/>
</dbReference>
<dbReference type="SMART" id="SM00220">
    <property type="entry name" value="S_TKc"/>
    <property type="match status" value="1"/>
</dbReference>
<dbReference type="InterPro" id="IPR008271">
    <property type="entry name" value="Ser/Thr_kinase_AS"/>
</dbReference>
<dbReference type="PROSITE" id="PS50088">
    <property type="entry name" value="ANK_REPEAT"/>
    <property type="match status" value="2"/>
</dbReference>
<evidence type="ECO:0000259" key="4">
    <source>
        <dbReference type="PROSITE" id="PS50011"/>
    </source>
</evidence>
<comment type="caution">
    <text evidence="5">The sequence shown here is derived from an EMBL/GenBank/DDBJ whole genome shotgun (WGS) entry which is preliminary data.</text>
</comment>
<dbReference type="EMBL" id="JAGPNK010000013">
    <property type="protein sequence ID" value="KAH7309907.1"/>
    <property type="molecule type" value="Genomic_DNA"/>
</dbReference>
<dbReference type="InterPro" id="IPR011009">
    <property type="entry name" value="Kinase-like_dom_sf"/>
</dbReference>
<evidence type="ECO:0000313" key="6">
    <source>
        <dbReference type="Proteomes" id="UP000813444"/>
    </source>
</evidence>
<evidence type="ECO:0000256" key="3">
    <source>
        <dbReference type="PROSITE-ProRule" id="PRU00023"/>
    </source>
</evidence>
<feature type="domain" description="Protein kinase" evidence="4">
    <location>
        <begin position="56"/>
        <end position="374"/>
    </location>
</feature>
<dbReference type="PROSITE" id="PS00108">
    <property type="entry name" value="PROTEIN_KINASE_ST"/>
    <property type="match status" value="1"/>
</dbReference>
<dbReference type="Gene3D" id="1.25.40.20">
    <property type="entry name" value="Ankyrin repeat-containing domain"/>
    <property type="match status" value="3"/>
</dbReference>
<dbReference type="SUPFAM" id="SSF48403">
    <property type="entry name" value="Ankyrin repeat"/>
    <property type="match status" value="2"/>
</dbReference>
<sequence length="1398" mass="156068">MASPRLLSEVSSLLPESSKISEGYTQPRKLHVPDQIAFIYLLEKLQVPVLGATACVHDPNFVGKGASSSVTISARPLNHGRLHYEGLAPADSTVLAKPYAVKRIVPANQTTADGSQLSASINEIRILSNNTLKKSKNIVRLMCVAWDDTPTIRNRDRYWPRMLLEAADYGTLADFMETSKDSARWNVKIALAVDILAGLQELHDRSVIHCDLKPANVLVFHRGEGVAMTECSKVAYQAKLCDFSFSVIASDYVPGSTFFERIGTEPWVAPEVGKRIKIKDLEKADVFSFGLVFASILMSGRHPFAGLDSDTVDRLKQDPDSQALLDHVRSAVWTHATYSKTQKLLIEAVFSNSLRHMPEDRRPARLLALKLAFLGFSPRVEFVRRVVTWAATARSQPNPAVGSITDNEVFEGLMKRFFSHRTDPVRPIESFLANYHRVADVFNHDWQHDSVTDLGLPDLECSGSGPFSRLNTGSLGARLEFSRDLDRRARYDVTWNQHERAEAAYQSAIAHFEGNLVPKDIEKSLKFLLQAVKDGCSKAISGCTNIFQSLDREMPSQLALRVQSLLPEIAMMQLVRVSWLTILNRWSQFDTFLAIRQWAHQDEASYNGFVSSSYFRCQQLAVLSTVTALSGFQGRWDRSEWATIFSQQQQSSLSLVEPPLGSFDEAKFAKSMSQGQDVDFLDPCGLTLLQKAAGLGNMRLVKILLDLGANVNAAQGSWGWTPLLMSCVTGNVRVACYLESRGADPSAKDNSGRTVLHFLNKCRTSDEVRSIMALGSRAGIDLETRDLRGHTPLLSTSVGWDFSRGLAACALQSKGANILVKSNEGWSPIEGALRSLDVDLVRLFCRAMNTSTSRPSHVSGVLDPSPQEMKFNGFWALFHHTEFHHRRLWGKDAYGKLKDIVSLLLDEAVISAYPKLSPEVARTPLIGACFAGHEHLVAAVLESKQYADATLHHDDEEFIALTWAVERGKIDTSEKLLRRGTNPLAINQHGTNIFHIAAINSPFLLQPLLAIVESGQLDPVIDSDARSILETTTPQGDSVFVRLVIEGSSSHLQVAEELRTKYNLDYDSMSLGVEGYKFTFMAFLIMTSNLQTNISGQSLEYMLSLEPHPRFVADTNGDTLLHHAVSRWHARDGNAVLNLLLKTFCHPSLLGVRNRQGKTILHLAAAHSNLAAIEIIYRHMMGKQQSIDLNQEDNHGLTPLDCTGYYLGFLDKDYYPEAWIRAFKKRTIKTYRYLRDIGARLAKENTTIPYCSVALRQTESTKSDFMQCLWKTADELGISWEYIDSTLPDGLEGTEAASFVVNLAWRVDHFVLIGGQVPQSGAEHWLSWRSAQLREFGNTVNTKTHPWLFTNYTDVVHGQTVGWTRPGHTWSMTEGENFAVRFLGAWGERFPITRDMFV</sequence>
<gene>
    <name evidence="5" type="ORF">B0I35DRAFT_440801</name>
</gene>
<accession>A0A8K0SJV6</accession>
<dbReference type="CDD" id="cd00180">
    <property type="entry name" value="PKc"/>
    <property type="match status" value="1"/>
</dbReference>
<proteinExistence type="predicted"/>